<feature type="region of interest" description="Disordered" evidence="1">
    <location>
        <begin position="76"/>
        <end position="142"/>
    </location>
</feature>
<feature type="compositionally biased region" description="Low complexity" evidence="1">
    <location>
        <begin position="223"/>
        <end position="244"/>
    </location>
</feature>
<reference evidence="2 3" key="1">
    <citation type="submission" date="2007-06" db="EMBL/GenBank/DDBJ databases">
        <title>The Genome Sequence of Coccidioides posadasii RMSCC_3488.</title>
        <authorList>
            <consortium name="Coccidioides Genome Resources Consortium"/>
            <consortium name="The Broad Institute Genome Sequencing Platform"/>
            <person name="Henn M.R."/>
            <person name="Sykes S."/>
            <person name="Young S."/>
            <person name="Jaffe D."/>
            <person name="Berlin A."/>
            <person name="Alvarez P."/>
            <person name="Butler J."/>
            <person name="Gnerre S."/>
            <person name="Grabherr M."/>
            <person name="Mauceli E."/>
            <person name="Brockman W."/>
            <person name="Kodira C."/>
            <person name="Alvarado L."/>
            <person name="Zeng Q."/>
            <person name="Crawford M."/>
            <person name="Antoine C."/>
            <person name="Devon K."/>
            <person name="Galgiani J."/>
            <person name="Orsborn K."/>
            <person name="Lewis M.L."/>
            <person name="Nusbaum C."/>
            <person name="Galagan J."/>
            <person name="Birren B."/>
        </authorList>
    </citation>
    <scope>NUCLEOTIDE SEQUENCE [LARGE SCALE GENOMIC DNA]</scope>
    <source>
        <strain evidence="2 3">RMSCC 3488</strain>
    </source>
</reference>
<dbReference type="VEuPathDB" id="FungiDB:CPAG_08112"/>
<feature type="region of interest" description="Disordered" evidence="1">
    <location>
        <begin position="221"/>
        <end position="248"/>
    </location>
</feature>
<reference evidence="3" key="2">
    <citation type="journal article" date="2009" name="Genome Res.">
        <title>Comparative genomic analyses of the human fungal pathogens Coccidioides and their relatives.</title>
        <authorList>
            <person name="Sharpton T.J."/>
            <person name="Stajich J.E."/>
            <person name="Rounsley S.D."/>
            <person name="Gardner M.J."/>
            <person name="Wortman J.R."/>
            <person name="Jordar V.S."/>
            <person name="Maiti R."/>
            <person name="Kodira C.D."/>
            <person name="Neafsey D.E."/>
            <person name="Zeng Q."/>
            <person name="Hung C.-Y."/>
            <person name="McMahan C."/>
            <person name="Muszewska A."/>
            <person name="Grynberg M."/>
            <person name="Mandel M.A."/>
            <person name="Kellner E.M."/>
            <person name="Barker B.M."/>
            <person name="Galgiani J.N."/>
            <person name="Orbach M.J."/>
            <person name="Kirkland T.N."/>
            <person name="Cole G.T."/>
            <person name="Henn M.R."/>
            <person name="Birren B.W."/>
            <person name="Taylor J.W."/>
        </authorList>
    </citation>
    <scope>NUCLEOTIDE SEQUENCE [LARGE SCALE GENOMIC DNA]</scope>
    <source>
        <strain evidence="3">RMSCC 3488</strain>
    </source>
</reference>
<dbReference type="EMBL" id="DS268113">
    <property type="protein sequence ID" value="KMM71810.1"/>
    <property type="molecule type" value="Genomic_DNA"/>
</dbReference>
<dbReference type="Proteomes" id="UP000054567">
    <property type="component" value="Unassembled WGS sequence"/>
</dbReference>
<gene>
    <name evidence="2" type="ORF">CPAG_08112</name>
</gene>
<feature type="compositionally biased region" description="Basic and acidic residues" evidence="1">
    <location>
        <begin position="133"/>
        <end position="142"/>
    </location>
</feature>
<feature type="region of interest" description="Disordered" evidence="1">
    <location>
        <begin position="343"/>
        <end position="363"/>
    </location>
</feature>
<evidence type="ECO:0000256" key="1">
    <source>
        <dbReference type="SAM" id="MobiDB-lite"/>
    </source>
</evidence>
<reference evidence="3" key="3">
    <citation type="journal article" date="2010" name="Genome Res.">
        <title>Population genomic sequencing of Coccidioides fungi reveals recent hybridization and transposon control.</title>
        <authorList>
            <person name="Neafsey D.E."/>
            <person name="Barker B.M."/>
            <person name="Sharpton T.J."/>
            <person name="Stajich J.E."/>
            <person name="Park D.J."/>
            <person name="Whiston E."/>
            <person name="Hung C.-Y."/>
            <person name="McMahan C."/>
            <person name="White J."/>
            <person name="Sykes S."/>
            <person name="Heiman D."/>
            <person name="Young S."/>
            <person name="Zeng Q."/>
            <person name="Abouelleil A."/>
            <person name="Aftuck L."/>
            <person name="Bessette D."/>
            <person name="Brown A."/>
            <person name="FitzGerald M."/>
            <person name="Lui A."/>
            <person name="Macdonald J.P."/>
            <person name="Priest M."/>
            <person name="Orbach M.J."/>
            <person name="Galgiani J.N."/>
            <person name="Kirkland T.N."/>
            <person name="Cole G.T."/>
            <person name="Birren B.W."/>
            <person name="Henn M.R."/>
            <person name="Taylor J.W."/>
            <person name="Rounsley S.D."/>
        </authorList>
    </citation>
    <scope>NUCLEOTIDE SEQUENCE [LARGE SCALE GENOMIC DNA]</scope>
    <source>
        <strain evidence="3">RMSCC 3488</strain>
    </source>
</reference>
<dbReference type="AlphaFoldDB" id="A0A0J6FQR6"/>
<protein>
    <submittedName>
        <fullName evidence="2">Uncharacterized protein</fullName>
    </submittedName>
</protein>
<feature type="compositionally biased region" description="Basic residues" evidence="1">
    <location>
        <begin position="343"/>
        <end position="355"/>
    </location>
</feature>
<feature type="compositionally biased region" description="Basic residues" evidence="1">
    <location>
        <begin position="175"/>
        <end position="184"/>
    </location>
</feature>
<feature type="region of interest" description="Disordered" evidence="1">
    <location>
        <begin position="168"/>
        <end position="191"/>
    </location>
</feature>
<organism evidence="2 3">
    <name type="scientific">Coccidioides posadasii RMSCC 3488</name>
    <dbReference type="NCBI Taxonomy" id="454284"/>
    <lineage>
        <taxon>Eukaryota</taxon>
        <taxon>Fungi</taxon>
        <taxon>Dikarya</taxon>
        <taxon>Ascomycota</taxon>
        <taxon>Pezizomycotina</taxon>
        <taxon>Eurotiomycetes</taxon>
        <taxon>Eurotiomycetidae</taxon>
        <taxon>Onygenales</taxon>
        <taxon>Onygenaceae</taxon>
        <taxon>Coccidioides</taxon>
    </lineage>
</organism>
<proteinExistence type="predicted"/>
<accession>A0A0J6FQR6</accession>
<name>A0A0J6FQR6_COCPO</name>
<evidence type="ECO:0000313" key="2">
    <source>
        <dbReference type="EMBL" id="KMM71810.1"/>
    </source>
</evidence>
<feature type="compositionally biased region" description="Low complexity" evidence="1">
    <location>
        <begin position="79"/>
        <end position="97"/>
    </location>
</feature>
<dbReference type="OrthoDB" id="5407645at2759"/>
<evidence type="ECO:0000313" key="3">
    <source>
        <dbReference type="Proteomes" id="UP000054567"/>
    </source>
</evidence>
<sequence>MAYSYLPYPSHPPCWPSESLRSDVEEIQRDFPPGSRYQEWVSTGGETIYCERSRVSGRSPSRYQDAFLRYCHGPEASPRRSLLSRRCSPRSRSFGPRSRGRSHGRHGFEPPRLSRRRDHDDSESESCHGGSPKAERKNRFKDLTPSGILAAAGKKACDLYRSLSRGRCDDERSKSRSSHRRRTKSVSGYCPGEFYSSSEEHEYCSDGYRPRRSCSVPCHDYNSDGSDQSSSSSSDTSSPSGSSTDEAHTRRKILGKGLFAAGLATVATIHAGHELYESREKRKERLLKLSQGKISPAEARKQRLVGNLKDVATLSVAAYGIKKSIDGWKEAVKHHSEYTAYNKKCRERARKRAQKRASSIDSM</sequence>